<proteinExistence type="predicted"/>
<dbReference type="Pfam" id="PF13637">
    <property type="entry name" value="Ank_4"/>
    <property type="match status" value="1"/>
</dbReference>
<evidence type="ECO:0000313" key="1">
    <source>
        <dbReference type="EMBL" id="OQS05269.1"/>
    </source>
</evidence>
<dbReference type="Proteomes" id="UP000243217">
    <property type="component" value="Unassembled WGS sequence"/>
</dbReference>
<dbReference type="Gene3D" id="1.25.40.20">
    <property type="entry name" value="Ankyrin repeat-containing domain"/>
    <property type="match status" value="2"/>
</dbReference>
<dbReference type="STRING" id="74557.A0A1W0A4Y2"/>
<name>A0A1W0A4Y2_9STRA</name>
<comment type="caution">
    <text evidence="1">The sequence shown here is derived from an EMBL/GenBank/DDBJ whole genome shotgun (WGS) entry which is preliminary data.</text>
</comment>
<dbReference type="SUPFAM" id="SSF48403">
    <property type="entry name" value="Ankyrin repeat"/>
    <property type="match status" value="1"/>
</dbReference>
<organism evidence="1 2">
    <name type="scientific">Thraustotheca clavata</name>
    <dbReference type="NCBI Taxonomy" id="74557"/>
    <lineage>
        <taxon>Eukaryota</taxon>
        <taxon>Sar</taxon>
        <taxon>Stramenopiles</taxon>
        <taxon>Oomycota</taxon>
        <taxon>Saprolegniomycetes</taxon>
        <taxon>Saprolegniales</taxon>
        <taxon>Achlyaceae</taxon>
        <taxon>Thraustotheca</taxon>
    </lineage>
</organism>
<dbReference type="PANTHER" id="PTHR46586:SF3">
    <property type="entry name" value="ANKYRIN REPEAT-CONTAINING PROTEIN"/>
    <property type="match status" value="1"/>
</dbReference>
<protein>
    <submittedName>
        <fullName evidence="1">Uncharacterized protein</fullName>
    </submittedName>
</protein>
<dbReference type="InterPro" id="IPR036770">
    <property type="entry name" value="Ankyrin_rpt-contain_sf"/>
</dbReference>
<accession>A0A1W0A4Y2</accession>
<dbReference type="OrthoDB" id="63159at2759"/>
<reference evidence="1 2" key="1">
    <citation type="journal article" date="2014" name="Genome Biol. Evol.">
        <title>The secreted proteins of Achlya hypogyna and Thraustotheca clavata identify the ancestral oomycete secretome and reveal gene acquisitions by horizontal gene transfer.</title>
        <authorList>
            <person name="Misner I."/>
            <person name="Blouin N."/>
            <person name="Leonard G."/>
            <person name="Richards T.A."/>
            <person name="Lane C.E."/>
        </authorList>
    </citation>
    <scope>NUCLEOTIDE SEQUENCE [LARGE SCALE GENOMIC DNA]</scope>
    <source>
        <strain evidence="1 2">ATCC 34112</strain>
    </source>
</reference>
<gene>
    <name evidence="1" type="ORF">THRCLA_02577</name>
</gene>
<dbReference type="InterPro" id="IPR002110">
    <property type="entry name" value="Ankyrin_rpt"/>
</dbReference>
<dbReference type="Pfam" id="PF12796">
    <property type="entry name" value="Ank_2"/>
    <property type="match status" value="1"/>
</dbReference>
<dbReference type="InterPro" id="IPR052050">
    <property type="entry name" value="SecEffector_AnkRepeat"/>
</dbReference>
<keyword evidence="2" id="KW-1185">Reference proteome</keyword>
<dbReference type="PANTHER" id="PTHR46586">
    <property type="entry name" value="ANKYRIN REPEAT-CONTAINING PROTEIN"/>
    <property type="match status" value="1"/>
</dbReference>
<evidence type="ECO:0000313" key="2">
    <source>
        <dbReference type="Proteomes" id="UP000243217"/>
    </source>
</evidence>
<dbReference type="AlphaFoldDB" id="A0A1W0A4Y2"/>
<sequence>MAAEMVLRSEDIWRLILPYQDGLTLLLLDIKKDIVNVRKTKHEINQWTAIYYLSNIPARFASLPFIQYSLNADRKLPHYTLCLSNLDNDIILPLIFTIVERQPELVRQWMQCKLSWRDTQSLELAAACGHANIVSILYNYGIQTTKRAMDFAAMNGDLDLLKWFHDHGQKCTTRAMDGAASYGHFDVVEFLHTHRSKRGSAIALSRAAYNGHANITVKLLHRLRIQCCTQQAINFACGNGHLKIAQWLYANRSEGMNTLALTYAVAKRNFDVVFWLGEVLSIRCSPEALATAIYREDDAMYLKQQSKVDILIF</sequence>
<dbReference type="EMBL" id="JNBS01000478">
    <property type="protein sequence ID" value="OQS05269.1"/>
    <property type="molecule type" value="Genomic_DNA"/>
</dbReference>